<dbReference type="PANTHER" id="PTHR46033">
    <property type="entry name" value="PROTEIN MAIN-LIKE 2"/>
    <property type="match status" value="1"/>
</dbReference>
<dbReference type="AlphaFoldDB" id="A0A445AV71"/>
<organism evidence="2 3">
    <name type="scientific">Arachis hypogaea</name>
    <name type="common">Peanut</name>
    <dbReference type="NCBI Taxonomy" id="3818"/>
    <lineage>
        <taxon>Eukaryota</taxon>
        <taxon>Viridiplantae</taxon>
        <taxon>Streptophyta</taxon>
        <taxon>Embryophyta</taxon>
        <taxon>Tracheophyta</taxon>
        <taxon>Spermatophyta</taxon>
        <taxon>Magnoliopsida</taxon>
        <taxon>eudicotyledons</taxon>
        <taxon>Gunneridae</taxon>
        <taxon>Pentapetalae</taxon>
        <taxon>rosids</taxon>
        <taxon>fabids</taxon>
        <taxon>Fabales</taxon>
        <taxon>Fabaceae</taxon>
        <taxon>Papilionoideae</taxon>
        <taxon>50 kb inversion clade</taxon>
        <taxon>dalbergioids sensu lato</taxon>
        <taxon>Dalbergieae</taxon>
        <taxon>Pterocarpus clade</taxon>
        <taxon>Arachis</taxon>
    </lineage>
</organism>
<evidence type="ECO:0000313" key="2">
    <source>
        <dbReference type="EMBL" id="RYR30344.1"/>
    </source>
</evidence>
<dbReference type="Proteomes" id="UP000289738">
    <property type="component" value="Chromosome B01"/>
</dbReference>
<evidence type="ECO:0000313" key="3">
    <source>
        <dbReference type="Proteomes" id="UP000289738"/>
    </source>
</evidence>
<dbReference type="EMBL" id="SDMP01000011">
    <property type="protein sequence ID" value="RYR30344.1"/>
    <property type="molecule type" value="Genomic_DNA"/>
</dbReference>
<dbReference type="InterPro" id="IPR044824">
    <property type="entry name" value="MAIN-like"/>
</dbReference>
<comment type="caution">
    <text evidence="2">The sequence shown here is derived from an EMBL/GenBank/DDBJ whole genome shotgun (WGS) entry which is preliminary data.</text>
</comment>
<dbReference type="GO" id="GO:0010073">
    <property type="term" value="P:meristem maintenance"/>
    <property type="evidence" value="ECO:0007669"/>
    <property type="project" value="InterPro"/>
</dbReference>
<protein>
    <recommendedName>
        <fullName evidence="1">Aminotransferase-like plant mobile domain-containing protein</fullName>
    </recommendedName>
</protein>
<keyword evidence="3" id="KW-1185">Reference proteome</keyword>
<reference evidence="2 3" key="1">
    <citation type="submission" date="2019-01" db="EMBL/GenBank/DDBJ databases">
        <title>Sequencing of cultivated peanut Arachis hypogaea provides insights into genome evolution and oil improvement.</title>
        <authorList>
            <person name="Chen X."/>
        </authorList>
    </citation>
    <scope>NUCLEOTIDE SEQUENCE [LARGE SCALE GENOMIC DNA]</scope>
    <source>
        <strain evidence="3">cv. Fuhuasheng</strain>
        <tissue evidence="2">Leaves</tissue>
    </source>
</reference>
<dbReference type="PANTHER" id="PTHR46033:SF8">
    <property type="entry name" value="PROTEIN MAINTENANCE OF MERISTEMS-LIKE"/>
    <property type="match status" value="1"/>
</dbReference>
<proteinExistence type="predicted"/>
<name>A0A445AV71_ARAHY</name>
<accession>A0A445AV71</accession>
<dbReference type="Pfam" id="PF10536">
    <property type="entry name" value="PMD"/>
    <property type="match status" value="1"/>
</dbReference>
<gene>
    <name evidence="2" type="ORF">Ahy_B01g055131</name>
</gene>
<sequence>MPFGEYTVTLQDVAFQLGLPVNGKVELFGELPPPNKVKQMIIYFTWFHERFMVLPADAMEDTVRIYACAYIMMLLSTQLIGDKRANRIHIRWLSFVANLNDMGSYSWGSAALA</sequence>
<feature type="domain" description="Aminotransferase-like plant mobile" evidence="1">
    <location>
        <begin position="1"/>
        <end position="113"/>
    </location>
</feature>
<evidence type="ECO:0000259" key="1">
    <source>
        <dbReference type="Pfam" id="PF10536"/>
    </source>
</evidence>
<dbReference type="InterPro" id="IPR019557">
    <property type="entry name" value="AminoTfrase-like_pln_mobile"/>
</dbReference>